<comment type="caution">
    <text evidence="4">The sequence shown here is derived from an EMBL/GenBank/DDBJ whole genome shotgun (WGS) entry which is preliminary data.</text>
</comment>
<reference evidence="4" key="1">
    <citation type="journal article" date="2020" name="mSystems">
        <title>Genome- and Community-Level Interaction Insights into Carbon Utilization and Element Cycling Functions of Hydrothermarchaeota in Hydrothermal Sediment.</title>
        <authorList>
            <person name="Zhou Z."/>
            <person name="Liu Y."/>
            <person name="Xu W."/>
            <person name="Pan J."/>
            <person name="Luo Z.H."/>
            <person name="Li M."/>
        </authorList>
    </citation>
    <scope>NUCLEOTIDE SEQUENCE [LARGE SCALE GENOMIC DNA]</scope>
    <source>
        <strain evidence="4">HyVt-493</strain>
    </source>
</reference>
<dbReference type="SMART" id="SM00287">
    <property type="entry name" value="SH3b"/>
    <property type="match status" value="1"/>
</dbReference>
<keyword evidence="2" id="KW-0732">Signal</keyword>
<feature type="compositionally biased region" description="Polar residues" evidence="1">
    <location>
        <begin position="163"/>
        <end position="186"/>
    </location>
</feature>
<evidence type="ECO:0000256" key="1">
    <source>
        <dbReference type="SAM" id="MobiDB-lite"/>
    </source>
</evidence>
<feature type="domain" description="SH3b" evidence="3">
    <location>
        <begin position="29"/>
        <end position="100"/>
    </location>
</feature>
<feature type="chain" id="PRO_5031013390" description="SH3b domain-containing protein" evidence="2">
    <location>
        <begin position="29"/>
        <end position="345"/>
    </location>
</feature>
<dbReference type="EMBL" id="DRMS01000055">
    <property type="protein sequence ID" value="HFC91480.1"/>
    <property type="molecule type" value="Genomic_DNA"/>
</dbReference>
<sequence>MNIRRHLKSIILASTLALSCGIIPTSFAANYQVINVDSWDTLNVRSGAGTGYDVVSEIPASADKIKITSSERDVGGSTWVKIKWNGKSGWVNKRYLSVAANTVNNNMKQTYYNPEPATNTYTTYTPPRATSNSHTHPANRCTRSITHSHAGPTEHSHRYSCQKGRQQQSNGNIDIYGNQRTSQNANTHRHPANECTRSISHTHANGQRNHSHRYSCRNNGRQQQTAYTPRQNGNTHRHPANRCTRSISHTHAGAANHSHRYSCQNNRGRQQVAQTNRLQHTHGKSQCVSAINHAHKGGARMHRHQCPSNRNQSANSHTHAANSLTRARTHSHPYQDRRHSHRYGR</sequence>
<feature type="compositionally biased region" description="Polar residues" evidence="1">
    <location>
        <begin position="306"/>
        <end position="326"/>
    </location>
</feature>
<dbReference type="PROSITE" id="PS51257">
    <property type="entry name" value="PROKAR_LIPOPROTEIN"/>
    <property type="match status" value="1"/>
</dbReference>
<feature type="compositionally biased region" description="Basic residues" evidence="1">
    <location>
        <begin position="293"/>
        <end position="305"/>
    </location>
</feature>
<dbReference type="Proteomes" id="UP000885750">
    <property type="component" value="Unassembled WGS sequence"/>
</dbReference>
<feature type="signal peptide" evidence="2">
    <location>
        <begin position="1"/>
        <end position="28"/>
    </location>
</feature>
<gene>
    <name evidence="4" type="ORF">ENJ51_01560</name>
</gene>
<dbReference type="AlphaFoldDB" id="A0A7V2SYI1"/>
<feature type="compositionally biased region" description="Polar residues" evidence="1">
    <location>
        <begin position="131"/>
        <end position="147"/>
    </location>
</feature>
<evidence type="ECO:0000256" key="2">
    <source>
        <dbReference type="SAM" id="SignalP"/>
    </source>
</evidence>
<proteinExistence type="predicted"/>
<dbReference type="PROSITE" id="PS51781">
    <property type="entry name" value="SH3B"/>
    <property type="match status" value="1"/>
</dbReference>
<accession>A0A7V2SYI1</accession>
<evidence type="ECO:0000259" key="3">
    <source>
        <dbReference type="PROSITE" id="PS51781"/>
    </source>
</evidence>
<dbReference type="Pfam" id="PF08239">
    <property type="entry name" value="SH3_3"/>
    <property type="match status" value="1"/>
</dbReference>
<evidence type="ECO:0000313" key="4">
    <source>
        <dbReference type="EMBL" id="HFC91480.1"/>
    </source>
</evidence>
<protein>
    <recommendedName>
        <fullName evidence="3">SH3b domain-containing protein</fullName>
    </recommendedName>
</protein>
<name>A0A7V2SYI1_LEUMU</name>
<feature type="region of interest" description="Disordered" evidence="1">
    <location>
        <begin position="128"/>
        <end position="345"/>
    </location>
</feature>
<dbReference type="Gene3D" id="2.30.30.40">
    <property type="entry name" value="SH3 Domains"/>
    <property type="match status" value="1"/>
</dbReference>
<feature type="compositionally biased region" description="Polar residues" evidence="1">
    <location>
        <begin position="261"/>
        <end position="289"/>
    </location>
</feature>
<dbReference type="InterPro" id="IPR003646">
    <property type="entry name" value="SH3-like_bac-type"/>
</dbReference>
<feature type="compositionally biased region" description="Polar residues" evidence="1">
    <location>
        <begin position="216"/>
        <end position="234"/>
    </location>
</feature>
<organism evidence="4">
    <name type="scientific">Leucothrix mucor</name>
    <dbReference type="NCBI Taxonomy" id="45248"/>
    <lineage>
        <taxon>Bacteria</taxon>
        <taxon>Pseudomonadati</taxon>
        <taxon>Pseudomonadota</taxon>
        <taxon>Gammaproteobacteria</taxon>
        <taxon>Thiotrichales</taxon>
        <taxon>Thiotrichaceae</taxon>
        <taxon>Leucothrix</taxon>
    </lineage>
</organism>
<feature type="compositionally biased region" description="Polar residues" evidence="1">
    <location>
        <begin position="195"/>
        <end position="208"/>
    </location>
</feature>